<dbReference type="Proteomes" id="UP000192801">
    <property type="component" value="Unassembled WGS sequence"/>
</dbReference>
<sequence length="371" mass="39206">MEVKVTVEDAVKIHPTQKSGRRREMNETGWITDEFTRVRWLTHGTPSATWGLVVLAAFLVAETAAVAVLTQLDPAERLGAVYVPGVLVVATFWSLPMALGAAVLSAVAFDWVRGFDSSGQLFHIEAAHLVSHLGLVLVAVTAYLLARLARARAGALQASYDELQASRTRIVTAADAARRRLERDLHDGAQQRLESVKLDARLAAEMAAVDDDGLADQLARIVAGLSEVSEDLREFSRGIHPAVLAGGLAPALRTLARRSAVPVDLTSDIAGTLPAPVELAAYYVVAESLTNAAKHARAEAVAVRAETRDGWLRLRVTDDGAGGADARGGSGLVGLADRVAALGGRLRVTSPRGDGTTVAAELPLTQWANSG</sequence>
<dbReference type="Gene3D" id="3.30.565.10">
    <property type="entry name" value="Histidine kinase-like ATPase, C-terminal domain"/>
    <property type="match status" value="1"/>
</dbReference>
<dbReference type="STRING" id="444597.BST26_12090"/>
<keyword evidence="3" id="KW-0597">Phosphoprotein</keyword>
<keyword evidence="6" id="KW-0418">Kinase</keyword>
<evidence type="ECO:0000256" key="6">
    <source>
        <dbReference type="ARBA" id="ARBA00022777"/>
    </source>
</evidence>
<keyword evidence="4" id="KW-0808">Transferase</keyword>
<protein>
    <recommendedName>
        <fullName evidence="2">histidine kinase</fullName>
        <ecNumber evidence="2">2.7.13.3</ecNumber>
    </recommendedName>
</protein>
<accession>A0A1X0DCX0</accession>
<dbReference type="GO" id="GO:0046983">
    <property type="term" value="F:protein dimerization activity"/>
    <property type="evidence" value="ECO:0007669"/>
    <property type="project" value="InterPro"/>
</dbReference>
<dbReference type="Gene3D" id="1.20.120.620">
    <property type="entry name" value="Backbone structure of the membrane domain of e. Coli histidine kinase receptor kdpd"/>
    <property type="match status" value="1"/>
</dbReference>
<evidence type="ECO:0000313" key="10">
    <source>
        <dbReference type="EMBL" id="ORA70022.1"/>
    </source>
</evidence>
<keyword evidence="5" id="KW-0547">Nucleotide-binding</keyword>
<dbReference type="InterPro" id="IPR036890">
    <property type="entry name" value="HATPase_C_sf"/>
</dbReference>
<dbReference type="SUPFAM" id="SSF55874">
    <property type="entry name" value="ATPase domain of HSP90 chaperone/DNA topoisomerase II/histidine kinase"/>
    <property type="match status" value="1"/>
</dbReference>
<reference evidence="10 11" key="1">
    <citation type="submission" date="2016-12" db="EMBL/GenBank/DDBJ databases">
        <title>The new phylogeny of genus Mycobacterium.</title>
        <authorList>
            <person name="Tortoli E."/>
            <person name="Trovato A."/>
            <person name="Cirillo D.M."/>
        </authorList>
    </citation>
    <scope>NUCLEOTIDE SEQUENCE [LARGE SCALE GENOMIC DNA]</scope>
    <source>
        <strain evidence="10 11">DSM 45130</strain>
    </source>
</reference>
<dbReference type="GO" id="GO:0016020">
    <property type="term" value="C:membrane"/>
    <property type="evidence" value="ECO:0007669"/>
    <property type="project" value="InterPro"/>
</dbReference>
<dbReference type="GO" id="GO:0005524">
    <property type="term" value="F:ATP binding"/>
    <property type="evidence" value="ECO:0007669"/>
    <property type="project" value="UniProtKB-KW"/>
</dbReference>
<evidence type="ECO:0000256" key="8">
    <source>
        <dbReference type="ARBA" id="ARBA00023012"/>
    </source>
</evidence>
<comment type="caution">
    <text evidence="10">The sequence shown here is derived from an EMBL/GenBank/DDBJ whole genome shotgun (WGS) entry which is preliminary data.</text>
</comment>
<evidence type="ECO:0000256" key="5">
    <source>
        <dbReference type="ARBA" id="ARBA00022741"/>
    </source>
</evidence>
<dbReference type="InterPro" id="IPR050482">
    <property type="entry name" value="Sensor_HK_TwoCompSys"/>
</dbReference>
<organism evidence="10 11">
    <name type="scientific">Mycolicibacterium insubricum</name>
    <dbReference type="NCBI Taxonomy" id="444597"/>
    <lineage>
        <taxon>Bacteria</taxon>
        <taxon>Bacillati</taxon>
        <taxon>Actinomycetota</taxon>
        <taxon>Actinomycetes</taxon>
        <taxon>Mycobacteriales</taxon>
        <taxon>Mycobacteriaceae</taxon>
        <taxon>Mycolicibacterium</taxon>
    </lineage>
</organism>
<feature type="domain" description="Histidine kinase/HSP90-like ATPase" evidence="9">
    <location>
        <begin position="276"/>
        <end position="366"/>
    </location>
</feature>
<evidence type="ECO:0000256" key="3">
    <source>
        <dbReference type="ARBA" id="ARBA00022553"/>
    </source>
</evidence>
<dbReference type="PANTHER" id="PTHR24421:SF10">
    <property type="entry name" value="NITRATE_NITRITE SENSOR PROTEIN NARQ"/>
    <property type="match status" value="1"/>
</dbReference>
<evidence type="ECO:0000313" key="11">
    <source>
        <dbReference type="Proteomes" id="UP000192801"/>
    </source>
</evidence>
<keyword evidence="7" id="KW-0067">ATP-binding</keyword>
<evidence type="ECO:0000256" key="1">
    <source>
        <dbReference type="ARBA" id="ARBA00000085"/>
    </source>
</evidence>
<dbReference type="AlphaFoldDB" id="A0A1X0DCX0"/>
<evidence type="ECO:0000256" key="7">
    <source>
        <dbReference type="ARBA" id="ARBA00022840"/>
    </source>
</evidence>
<dbReference type="InterPro" id="IPR038318">
    <property type="entry name" value="KdpD_sf"/>
</dbReference>
<dbReference type="InterPro" id="IPR003594">
    <property type="entry name" value="HATPase_dom"/>
</dbReference>
<dbReference type="SMART" id="SM00387">
    <property type="entry name" value="HATPase_c"/>
    <property type="match status" value="1"/>
</dbReference>
<dbReference type="EMBL" id="MVHS01000026">
    <property type="protein sequence ID" value="ORA70022.1"/>
    <property type="molecule type" value="Genomic_DNA"/>
</dbReference>
<keyword evidence="8" id="KW-0902">Two-component regulatory system</keyword>
<evidence type="ECO:0000259" key="9">
    <source>
        <dbReference type="SMART" id="SM00387"/>
    </source>
</evidence>
<dbReference type="Gene3D" id="1.20.5.1930">
    <property type="match status" value="1"/>
</dbReference>
<dbReference type="PANTHER" id="PTHR24421">
    <property type="entry name" value="NITRATE/NITRITE SENSOR PROTEIN NARX-RELATED"/>
    <property type="match status" value="1"/>
</dbReference>
<comment type="catalytic activity">
    <reaction evidence="1">
        <text>ATP + protein L-histidine = ADP + protein N-phospho-L-histidine.</text>
        <dbReference type="EC" id="2.7.13.3"/>
    </reaction>
</comment>
<proteinExistence type="predicted"/>
<evidence type="ECO:0000256" key="2">
    <source>
        <dbReference type="ARBA" id="ARBA00012438"/>
    </source>
</evidence>
<evidence type="ECO:0000256" key="4">
    <source>
        <dbReference type="ARBA" id="ARBA00022679"/>
    </source>
</evidence>
<dbReference type="Pfam" id="PF07730">
    <property type="entry name" value="HisKA_3"/>
    <property type="match status" value="1"/>
</dbReference>
<name>A0A1X0DCX0_9MYCO</name>
<dbReference type="EC" id="2.7.13.3" evidence="2"/>
<dbReference type="GO" id="GO:0000155">
    <property type="term" value="F:phosphorelay sensor kinase activity"/>
    <property type="evidence" value="ECO:0007669"/>
    <property type="project" value="InterPro"/>
</dbReference>
<dbReference type="InterPro" id="IPR011712">
    <property type="entry name" value="Sig_transdc_His_kin_sub3_dim/P"/>
</dbReference>
<dbReference type="Pfam" id="PF02518">
    <property type="entry name" value="HATPase_c"/>
    <property type="match status" value="1"/>
</dbReference>
<gene>
    <name evidence="10" type="ORF">BST26_12090</name>
</gene>
<keyword evidence="11" id="KW-1185">Reference proteome</keyword>